<dbReference type="InterPro" id="IPR009003">
    <property type="entry name" value="Peptidase_S1_PA"/>
</dbReference>
<accession>A0A1H3EGP9</accession>
<dbReference type="InterPro" id="IPR043504">
    <property type="entry name" value="Peptidase_S1_PA_chymotrypsin"/>
</dbReference>
<dbReference type="CDD" id="cd00190">
    <property type="entry name" value="Tryp_SPc"/>
    <property type="match status" value="1"/>
</dbReference>
<evidence type="ECO:0000313" key="5">
    <source>
        <dbReference type="EMBL" id="SDX77074.1"/>
    </source>
</evidence>
<evidence type="ECO:0000313" key="6">
    <source>
        <dbReference type="Proteomes" id="UP000199515"/>
    </source>
</evidence>
<sequence length="254" mass="25715">MKKRALALLLALVAAVGLVQPASAAQPDIVGGGEADQAYPFAVALLRASGKLFCSGSLVAPTWVLTAAHCVDGKNPEVLSARVGSLDATQGGEIAQPVEFVIHPDYNAVAGGDVALVRLDKPVLAAPVTLGAVTVPGTPTRLLGWGQTCPTLSCAPTPAKLQQLDATIVEATSCTAAFDLDHELCVENPGGDKGTCYGDSGGSQVANVDGAWVLLGVISRPGNGDPICATAPSITSSAVAYADWIKQKITPPAP</sequence>
<dbReference type="SMART" id="SM00020">
    <property type="entry name" value="Tryp_SPc"/>
    <property type="match status" value="1"/>
</dbReference>
<evidence type="ECO:0000256" key="2">
    <source>
        <dbReference type="ARBA" id="ARBA00023157"/>
    </source>
</evidence>
<dbReference type="Proteomes" id="UP000199515">
    <property type="component" value="Unassembled WGS sequence"/>
</dbReference>
<comment type="similarity">
    <text evidence="1">Belongs to the peptidase S1 family.</text>
</comment>
<dbReference type="InterPro" id="IPR001314">
    <property type="entry name" value="Peptidase_S1A"/>
</dbReference>
<dbReference type="PRINTS" id="PR00722">
    <property type="entry name" value="CHYMOTRYPSIN"/>
</dbReference>
<protein>
    <submittedName>
        <fullName evidence="5">Trypsin</fullName>
    </submittedName>
</protein>
<name>A0A1H3EGP9_9PSEU</name>
<keyword evidence="2" id="KW-1015">Disulfide bond</keyword>
<dbReference type="Gene3D" id="2.40.10.10">
    <property type="entry name" value="Trypsin-like serine proteases"/>
    <property type="match status" value="1"/>
</dbReference>
<dbReference type="GO" id="GO:0004252">
    <property type="term" value="F:serine-type endopeptidase activity"/>
    <property type="evidence" value="ECO:0007669"/>
    <property type="project" value="InterPro"/>
</dbReference>
<dbReference type="GO" id="GO:0006508">
    <property type="term" value="P:proteolysis"/>
    <property type="evidence" value="ECO:0007669"/>
    <property type="project" value="InterPro"/>
</dbReference>
<dbReference type="AlphaFoldDB" id="A0A1H3EGP9"/>
<dbReference type="InterPro" id="IPR018114">
    <property type="entry name" value="TRYPSIN_HIS"/>
</dbReference>
<dbReference type="InterPro" id="IPR001254">
    <property type="entry name" value="Trypsin_dom"/>
</dbReference>
<dbReference type="OrthoDB" id="3657335at2"/>
<reference evidence="5 6" key="1">
    <citation type="submission" date="2016-10" db="EMBL/GenBank/DDBJ databases">
        <authorList>
            <person name="de Groot N.N."/>
        </authorList>
    </citation>
    <scope>NUCLEOTIDE SEQUENCE [LARGE SCALE GENOMIC DNA]</scope>
    <source>
        <strain evidence="5 6">CPCC 202699</strain>
    </source>
</reference>
<feature type="domain" description="Peptidase S1" evidence="4">
    <location>
        <begin position="29"/>
        <end position="250"/>
    </location>
</feature>
<dbReference type="PROSITE" id="PS50240">
    <property type="entry name" value="TRYPSIN_DOM"/>
    <property type="match status" value="1"/>
</dbReference>
<dbReference type="FunFam" id="2.40.10.10:FF:000068">
    <property type="entry name" value="transmembrane protease serine 2"/>
    <property type="match status" value="1"/>
</dbReference>
<organism evidence="5 6">
    <name type="scientific">Amycolatopsis xylanica</name>
    <dbReference type="NCBI Taxonomy" id="589385"/>
    <lineage>
        <taxon>Bacteria</taxon>
        <taxon>Bacillati</taxon>
        <taxon>Actinomycetota</taxon>
        <taxon>Actinomycetes</taxon>
        <taxon>Pseudonocardiales</taxon>
        <taxon>Pseudonocardiaceae</taxon>
        <taxon>Amycolatopsis</taxon>
    </lineage>
</organism>
<dbReference type="SUPFAM" id="SSF50494">
    <property type="entry name" value="Trypsin-like serine proteases"/>
    <property type="match status" value="1"/>
</dbReference>
<evidence type="ECO:0000256" key="1">
    <source>
        <dbReference type="ARBA" id="ARBA00007664"/>
    </source>
</evidence>
<dbReference type="STRING" id="589385.SAMN05421504_103781"/>
<dbReference type="RefSeq" id="WP_091289879.1">
    <property type="nucleotide sequence ID" value="NZ_FNON01000003.1"/>
</dbReference>
<feature type="signal peptide" evidence="3">
    <location>
        <begin position="1"/>
        <end position="24"/>
    </location>
</feature>
<dbReference type="PANTHER" id="PTHR24276:SF98">
    <property type="entry name" value="FI18310P1-RELATED"/>
    <property type="match status" value="1"/>
</dbReference>
<feature type="chain" id="PRO_5011490458" evidence="3">
    <location>
        <begin position="25"/>
        <end position="254"/>
    </location>
</feature>
<keyword evidence="6" id="KW-1185">Reference proteome</keyword>
<gene>
    <name evidence="5" type="ORF">SAMN05421504_103781</name>
</gene>
<dbReference type="InterPro" id="IPR050430">
    <property type="entry name" value="Peptidase_S1"/>
</dbReference>
<dbReference type="EMBL" id="FNON01000003">
    <property type="protein sequence ID" value="SDX77074.1"/>
    <property type="molecule type" value="Genomic_DNA"/>
</dbReference>
<dbReference type="PANTHER" id="PTHR24276">
    <property type="entry name" value="POLYSERASE-RELATED"/>
    <property type="match status" value="1"/>
</dbReference>
<evidence type="ECO:0000256" key="3">
    <source>
        <dbReference type="SAM" id="SignalP"/>
    </source>
</evidence>
<keyword evidence="3" id="KW-0732">Signal</keyword>
<proteinExistence type="inferred from homology"/>
<dbReference type="Pfam" id="PF00089">
    <property type="entry name" value="Trypsin"/>
    <property type="match status" value="1"/>
</dbReference>
<evidence type="ECO:0000259" key="4">
    <source>
        <dbReference type="PROSITE" id="PS50240"/>
    </source>
</evidence>
<dbReference type="PROSITE" id="PS00134">
    <property type="entry name" value="TRYPSIN_HIS"/>
    <property type="match status" value="1"/>
</dbReference>